<dbReference type="Proteomes" id="UP000234778">
    <property type="component" value="Unassembled WGS sequence"/>
</dbReference>
<keyword evidence="1 2" id="KW-0238">DNA-binding</keyword>
<dbReference type="SUPFAM" id="SSF46689">
    <property type="entry name" value="Homeodomain-like"/>
    <property type="match status" value="1"/>
</dbReference>
<sequence>MSDTAARTRLALGQALKDELETTPLNRVTVRRLTQATGITRQAFYYHFADVYDLAVWTFMQEVTHRVMDAAGYDHWAEGLELLMVWMAQHKAQTYQTIQALSHEDLERFLHSQLRAMMVVIVAELDHDRGLHPQDRAFIIDHYTLCVLGHLMHWLATGMQQDPHVLVPRIERVLRGCVSQSLTRFNAERG</sequence>
<dbReference type="RefSeq" id="WP_101637820.1">
    <property type="nucleotide sequence ID" value="NZ_CP136961.1"/>
</dbReference>
<protein>
    <submittedName>
        <fullName evidence="4">TetR family transcriptional regulator</fullName>
    </submittedName>
</protein>
<evidence type="ECO:0000256" key="1">
    <source>
        <dbReference type="ARBA" id="ARBA00023125"/>
    </source>
</evidence>
<proteinExistence type="predicted"/>
<reference evidence="4 5" key="1">
    <citation type="submission" date="2017-12" db="EMBL/GenBank/DDBJ databases">
        <title>Phylogenetic diversity of female urinary microbiome.</title>
        <authorList>
            <person name="Thomas-White K."/>
            <person name="Wolfe A.J."/>
        </authorList>
    </citation>
    <scope>NUCLEOTIDE SEQUENCE [LARGE SCALE GENOMIC DNA]</scope>
    <source>
        <strain evidence="4 5">UMB0319</strain>
    </source>
</reference>
<dbReference type="EMBL" id="PKHA01000001">
    <property type="protein sequence ID" value="PKY99629.1"/>
    <property type="molecule type" value="Genomic_DNA"/>
</dbReference>
<organism evidence="4 5">
    <name type="scientific">Actinomyces urogenitalis</name>
    <dbReference type="NCBI Taxonomy" id="103621"/>
    <lineage>
        <taxon>Bacteria</taxon>
        <taxon>Bacillati</taxon>
        <taxon>Actinomycetota</taxon>
        <taxon>Actinomycetes</taxon>
        <taxon>Actinomycetales</taxon>
        <taxon>Actinomycetaceae</taxon>
        <taxon>Actinomyces</taxon>
    </lineage>
</organism>
<comment type="caution">
    <text evidence="4">The sequence shown here is derived from an EMBL/GenBank/DDBJ whole genome shotgun (WGS) entry which is preliminary data.</text>
</comment>
<feature type="domain" description="HTH tetR-type" evidence="3">
    <location>
        <begin position="6"/>
        <end position="66"/>
    </location>
</feature>
<evidence type="ECO:0000313" key="5">
    <source>
        <dbReference type="Proteomes" id="UP000234778"/>
    </source>
</evidence>
<dbReference type="AlphaFoldDB" id="A0A2I1KVI1"/>
<dbReference type="InterPro" id="IPR039532">
    <property type="entry name" value="TetR_C_Firmicutes"/>
</dbReference>
<name>A0A2I1KVI1_9ACTO</name>
<dbReference type="GO" id="GO:0003677">
    <property type="term" value="F:DNA binding"/>
    <property type="evidence" value="ECO:0007669"/>
    <property type="project" value="UniProtKB-UniRule"/>
</dbReference>
<dbReference type="InterPro" id="IPR001647">
    <property type="entry name" value="HTH_TetR"/>
</dbReference>
<feature type="DNA-binding region" description="H-T-H motif" evidence="2">
    <location>
        <begin position="29"/>
        <end position="48"/>
    </location>
</feature>
<dbReference type="Pfam" id="PF14278">
    <property type="entry name" value="TetR_C_8"/>
    <property type="match status" value="1"/>
</dbReference>
<dbReference type="InterPro" id="IPR009057">
    <property type="entry name" value="Homeodomain-like_sf"/>
</dbReference>
<evidence type="ECO:0000313" key="4">
    <source>
        <dbReference type="EMBL" id="PKY99629.1"/>
    </source>
</evidence>
<accession>A0A2I1KVI1</accession>
<gene>
    <name evidence="4" type="ORF">CYJ26_01720</name>
</gene>
<dbReference type="GeneID" id="81707667"/>
<evidence type="ECO:0000256" key="2">
    <source>
        <dbReference type="PROSITE-ProRule" id="PRU00335"/>
    </source>
</evidence>
<dbReference type="PROSITE" id="PS50977">
    <property type="entry name" value="HTH_TETR_2"/>
    <property type="match status" value="1"/>
</dbReference>
<evidence type="ECO:0000259" key="3">
    <source>
        <dbReference type="PROSITE" id="PS50977"/>
    </source>
</evidence>
<dbReference type="Gene3D" id="1.10.357.10">
    <property type="entry name" value="Tetracycline Repressor, domain 2"/>
    <property type="match status" value="1"/>
</dbReference>